<dbReference type="Pfam" id="PF22599">
    <property type="entry name" value="SecDF_P1_head"/>
    <property type="match status" value="1"/>
</dbReference>
<name>A0A653AFT3_9BACT</name>
<dbReference type="Gene3D" id="3.30.1360.200">
    <property type="match status" value="1"/>
</dbReference>
<dbReference type="AlphaFoldDB" id="A0A653AFT3"/>
<reference evidence="2" key="1">
    <citation type="submission" date="2018-07" db="EMBL/GenBank/DDBJ databases">
        <authorList>
            <consortium name="Genoscope - CEA"/>
            <person name="William W."/>
        </authorList>
    </citation>
    <scope>NUCLEOTIDE SEQUENCE</scope>
    <source>
        <strain evidence="2">IK1</strain>
    </source>
</reference>
<sequence length="285" mass="31931">MKPIIYILSTLLFLSIFTFGCSKSATGHKQTVRIQSNVENSNQDLLSQSNLIIEKRLKVFGLNDFEVKNVENSIQITFNDSINLDEISPLLTSKGEVGFYETYDRDSLTKLLNNNDKLFSLLDIPLGKEISPAILGYAAEQNKAEIDKYIAAHYVSKPGNGIRFVWSETPDKNGKYALYLLKNKPTLTKSQILTSEIQDLESKNPDLMIQFSDSGSLVWRNLSKSSIGKPIAMVVDNQVVIAPNLMSEITSGKCQVTGRFSKEELSYLKSIINSDELPLEFTLMK</sequence>
<organism evidence="2">
    <name type="scientific">uncultured Paludibacter sp</name>
    <dbReference type="NCBI Taxonomy" id="497635"/>
    <lineage>
        <taxon>Bacteria</taxon>
        <taxon>Pseudomonadati</taxon>
        <taxon>Bacteroidota</taxon>
        <taxon>Bacteroidia</taxon>
        <taxon>Bacteroidales</taxon>
        <taxon>Paludibacteraceae</taxon>
        <taxon>Paludibacter</taxon>
        <taxon>environmental samples</taxon>
    </lineage>
</organism>
<protein>
    <recommendedName>
        <fullName evidence="1">SecDF P1 head subdomain domain-containing protein</fullName>
    </recommendedName>
</protein>
<evidence type="ECO:0000313" key="2">
    <source>
        <dbReference type="EMBL" id="VBB46534.1"/>
    </source>
</evidence>
<accession>A0A653AFT3</accession>
<dbReference type="EMBL" id="UPXZ01000033">
    <property type="protein sequence ID" value="VBB46534.1"/>
    <property type="molecule type" value="Genomic_DNA"/>
</dbReference>
<gene>
    <name evidence="2" type="ORF">TRIP_D390117</name>
</gene>
<evidence type="ECO:0000259" key="1">
    <source>
        <dbReference type="Pfam" id="PF22599"/>
    </source>
</evidence>
<dbReference type="InterPro" id="IPR054384">
    <property type="entry name" value="SecDF_P1_head"/>
</dbReference>
<dbReference type="PROSITE" id="PS51257">
    <property type="entry name" value="PROKAR_LIPOPROTEIN"/>
    <property type="match status" value="1"/>
</dbReference>
<feature type="domain" description="SecDF P1 head subdomain" evidence="1">
    <location>
        <begin position="176"/>
        <end position="278"/>
    </location>
</feature>
<proteinExistence type="predicted"/>